<gene>
    <name evidence="2" type="ORF">JBS370_LOCUS37626</name>
    <name evidence="1" type="ORF">SEV965_LOCUS18462</name>
</gene>
<dbReference type="Proteomes" id="UP000663889">
    <property type="component" value="Unassembled WGS sequence"/>
</dbReference>
<protein>
    <submittedName>
        <fullName evidence="1">Uncharacterized protein</fullName>
    </submittedName>
</protein>
<comment type="caution">
    <text evidence="1">The sequence shown here is derived from an EMBL/GenBank/DDBJ whole genome shotgun (WGS) entry which is preliminary data.</text>
</comment>
<dbReference type="AlphaFoldDB" id="A0A814SR56"/>
<proteinExistence type="predicted"/>
<accession>A0A814SR56</accession>
<sequence>KGRSINVREYFLPDIIQLLSFQPINSISTSQKQINKNRKLQHADNGYYQ</sequence>
<name>A0A814SR56_9BILA</name>
<dbReference type="EMBL" id="CAJNOU010001101">
    <property type="protein sequence ID" value="CAF1151231.1"/>
    <property type="molecule type" value="Genomic_DNA"/>
</dbReference>
<evidence type="ECO:0000313" key="1">
    <source>
        <dbReference type="EMBL" id="CAF1151231.1"/>
    </source>
</evidence>
<dbReference type="Proteomes" id="UP000663836">
    <property type="component" value="Unassembled WGS sequence"/>
</dbReference>
<evidence type="ECO:0000313" key="2">
    <source>
        <dbReference type="EMBL" id="CAF4225329.1"/>
    </source>
</evidence>
<evidence type="ECO:0000313" key="3">
    <source>
        <dbReference type="Proteomes" id="UP000663889"/>
    </source>
</evidence>
<feature type="non-terminal residue" evidence="1">
    <location>
        <position position="1"/>
    </location>
</feature>
<dbReference type="EMBL" id="CAJOBD010017858">
    <property type="protein sequence ID" value="CAF4225329.1"/>
    <property type="molecule type" value="Genomic_DNA"/>
</dbReference>
<reference evidence="1" key="1">
    <citation type="submission" date="2021-02" db="EMBL/GenBank/DDBJ databases">
        <authorList>
            <person name="Nowell W R."/>
        </authorList>
    </citation>
    <scope>NUCLEOTIDE SEQUENCE</scope>
</reference>
<organism evidence="1 3">
    <name type="scientific">Rotaria sordida</name>
    <dbReference type="NCBI Taxonomy" id="392033"/>
    <lineage>
        <taxon>Eukaryota</taxon>
        <taxon>Metazoa</taxon>
        <taxon>Spiralia</taxon>
        <taxon>Gnathifera</taxon>
        <taxon>Rotifera</taxon>
        <taxon>Eurotatoria</taxon>
        <taxon>Bdelloidea</taxon>
        <taxon>Philodinida</taxon>
        <taxon>Philodinidae</taxon>
        <taxon>Rotaria</taxon>
    </lineage>
</organism>